<protein>
    <submittedName>
        <fullName evidence="1">Uncharacterized protein</fullName>
    </submittedName>
</protein>
<dbReference type="AlphaFoldDB" id="A0AA35UYN4"/>
<dbReference type="EMBL" id="CATKSH010000026">
    <property type="protein sequence ID" value="CAI9121886.1"/>
    <property type="molecule type" value="Genomic_DNA"/>
</dbReference>
<dbReference type="Pfam" id="PF22523">
    <property type="entry name" value="DUF6999"/>
    <property type="match status" value="1"/>
</dbReference>
<dbReference type="InterPro" id="IPR054268">
    <property type="entry name" value="DUF6999"/>
</dbReference>
<accession>A0AA35UYN4</accession>
<evidence type="ECO:0000313" key="1">
    <source>
        <dbReference type="EMBL" id="CAI9121886.1"/>
    </source>
</evidence>
<keyword evidence="2" id="KW-1185">Reference proteome</keyword>
<reference evidence="1" key="1">
    <citation type="submission" date="2023-03" db="EMBL/GenBank/DDBJ databases">
        <authorList>
            <person name="Cleenwerck I."/>
        </authorList>
    </citation>
    <scope>NUCLEOTIDE SEQUENCE</scope>
    <source>
        <strain evidence="1">LMG 32879</strain>
    </source>
</reference>
<dbReference type="Proteomes" id="UP001176960">
    <property type="component" value="Unassembled WGS sequence"/>
</dbReference>
<comment type="caution">
    <text evidence="1">The sequence shown here is derived from an EMBL/GenBank/DDBJ whole genome shotgun (WGS) entry which is preliminary data.</text>
</comment>
<evidence type="ECO:0000313" key="2">
    <source>
        <dbReference type="Proteomes" id="UP001176960"/>
    </source>
</evidence>
<sequence>MSEYSGHDTRDPDPWLALVVDESLPLSPYVKKLLAVNGRSKSRQFLLPFVRPVARMGIILTQIVRTVIPGKLANSPLLHNMIANGMTRFVRPEANLLILRHFHLGAEILTFIADNATPGFRPDLHAMRPESIDAVRDDLFLKHDLNIYNFIIALNEEMQRRGTALQCKEKPDFSAISDCPPDIALPPQGRINVIDLETAIECYTPLYSLLLTDNDFWRASNSLQLDETIGLYVARIMGNEAIMALANNRHPLLPLPTWTAGYRLLLHGLATETLHAFLRNAKMRDPDPA</sequence>
<name>A0AA35UYN4_9PROT</name>
<gene>
    <name evidence="1" type="ORF">LMG32879_002742</name>
</gene>
<organism evidence="1 2">
    <name type="scientific">Brytella acorum</name>
    <dbReference type="NCBI Taxonomy" id="2959299"/>
    <lineage>
        <taxon>Bacteria</taxon>
        <taxon>Pseudomonadati</taxon>
        <taxon>Pseudomonadota</taxon>
        <taxon>Alphaproteobacteria</taxon>
        <taxon>Acetobacterales</taxon>
        <taxon>Acetobacteraceae</taxon>
        <taxon>Brytella</taxon>
    </lineage>
</organism>
<proteinExistence type="predicted"/>
<dbReference type="RefSeq" id="WP_289843775.1">
    <property type="nucleotide sequence ID" value="NZ_CATKSH010000026.1"/>
</dbReference>